<dbReference type="AlphaFoldDB" id="A0AAY4CYB1"/>
<evidence type="ECO:0000256" key="1">
    <source>
        <dbReference type="ARBA" id="ARBA00004613"/>
    </source>
</evidence>
<evidence type="ECO:0000256" key="4">
    <source>
        <dbReference type="ARBA" id="ARBA00022525"/>
    </source>
</evidence>
<feature type="transmembrane region" description="Helical" evidence="6">
    <location>
        <begin position="149"/>
        <end position="170"/>
    </location>
</feature>
<name>A0AAY4CYB1_9TELE</name>
<dbReference type="Ensembl" id="ENSDCDT00010047866.1">
    <property type="protein sequence ID" value="ENSDCDP00010038260.1"/>
    <property type="gene ID" value="ENSDCDG00010024753.1"/>
</dbReference>
<keyword evidence="6" id="KW-0472">Membrane</keyword>
<reference evidence="8" key="3">
    <citation type="submission" date="2025-09" db="UniProtKB">
        <authorList>
            <consortium name="Ensembl"/>
        </authorList>
    </citation>
    <scope>IDENTIFICATION</scope>
</reference>
<evidence type="ECO:0000256" key="7">
    <source>
        <dbReference type="SAM" id="SignalP"/>
    </source>
</evidence>
<keyword evidence="7" id="KW-0732">Signal</keyword>
<dbReference type="GO" id="GO:0005576">
    <property type="term" value="C:extracellular region"/>
    <property type="evidence" value="ECO:0007669"/>
    <property type="project" value="UniProtKB-SubCell"/>
</dbReference>
<evidence type="ECO:0000256" key="5">
    <source>
        <dbReference type="ARBA" id="ARBA00030981"/>
    </source>
</evidence>
<dbReference type="Pfam" id="PF02024">
    <property type="entry name" value="Leptin"/>
    <property type="match status" value="1"/>
</dbReference>
<reference evidence="8" key="2">
    <citation type="submission" date="2025-08" db="UniProtKB">
        <authorList>
            <consortium name="Ensembl"/>
        </authorList>
    </citation>
    <scope>IDENTIFICATION</scope>
</reference>
<dbReference type="SUPFAM" id="SSF47266">
    <property type="entry name" value="4-helical cytokines"/>
    <property type="match status" value="1"/>
</dbReference>
<dbReference type="InterPro" id="IPR009079">
    <property type="entry name" value="4_helix_cytokine-like_core"/>
</dbReference>
<evidence type="ECO:0000256" key="3">
    <source>
        <dbReference type="ARBA" id="ARBA00021421"/>
    </source>
</evidence>
<dbReference type="GO" id="GO:0005179">
    <property type="term" value="F:hormone activity"/>
    <property type="evidence" value="ECO:0007669"/>
    <property type="project" value="InterPro"/>
</dbReference>
<evidence type="ECO:0000256" key="6">
    <source>
        <dbReference type="SAM" id="Phobius"/>
    </source>
</evidence>
<evidence type="ECO:0000313" key="9">
    <source>
        <dbReference type="Proteomes" id="UP000694580"/>
    </source>
</evidence>
<keyword evidence="6" id="KW-1133">Transmembrane helix</keyword>
<proteinExistence type="inferred from homology"/>
<comment type="similarity">
    <text evidence="2">Belongs to the leptin family.</text>
</comment>
<evidence type="ECO:0000256" key="2">
    <source>
        <dbReference type="ARBA" id="ARBA00005834"/>
    </source>
</evidence>
<accession>A0AAY4CYB1</accession>
<dbReference type="Proteomes" id="UP000694580">
    <property type="component" value="Chromosome 17"/>
</dbReference>
<keyword evidence="6" id="KW-0812">Transmembrane</keyword>
<dbReference type="PANTHER" id="PTHR11724">
    <property type="entry name" value="LEPTIN"/>
    <property type="match status" value="1"/>
</dbReference>
<comment type="subcellular location">
    <subcellularLocation>
        <location evidence="1">Secreted</location>
    </subcellularLocation>
</comment>
<dbReference type="GeneTree" id="ENSGT01150000287046"/>
<sequence>MSGFSALLGFCLLAALTASKAKPVSDNIRQQINTIETRIRAHMDENPMKILIPLPEVVPIDQPISGLMSTLETLGAFQKMVDSLLKGQPQLSVDLKTLRSHLELAMGELPCPHKKVDKEHHKELDSFLMANETYPQYMVKLLQKYKTCFISYFTFFLLSTELHMCSFIVLMPSVRIYQRKWS</sequence>
<dbReference type="PANTHER" id="PTHR11724:SF1">
    <property type="entry name" value="LEPTIN"/>
    <property type="match status" value="1"/>
</dbReference>
<organism evidence="8 9">
    <name type="scientific">Denticeps clupeoides</name>
    <name type="common">denticle herring</name>
    <dbReference type="NCBI Taxonomy" id="299321"/>
    <lineage>
        <taxon>Eukaryota</taxon>
        <taxon>Metazoa</taxon>
        <taxon>Chordata</taxon>
        <taxon>Craniata</taxon>
        <taxon>Vertebrata</taxon>
        <taxon>Euteleostomi</taxon>
        <taxon>Actinopterygii</taxon>
        <taxon>Neopterygii</taxon>
        <taxon>Teleostei</taxon>
        <taxon>Clupei</taxon>
        <taxon>Clupeiformes</taxon>
        <taxon>Denticipitoidei</taxon>
        <taxon>Denticipitidae</taxon>
        <taxon>Denticeps</taxon>
    </lineage>
</organism>
<feature type="chain" id="PRO_5044209219" description="Leptin" evidence="7">
    <location>
        <begin position="22"/>
        <end position="182"/>
    </location>
</feature>
<dbReference type="InterPro" id="IPR000065">
    <property type="entry name" value="Leptin"/>
</dbReference>
<keyword evidence="4" id="KW-0964">Secreted</keyword>
<evidence type="ECO:0000313" key="8">
    <source>
        <dbReference type="Ensembl" id="ENSDCDP00010038260.1"/>
    </source>
</evidence>
<reference evidence="8 9" key="1">
    <citation type="submission" date="2020-06" db="EMBL/GenBank/DDBJ databases">
        <authorList>
            <consortium name="Wellcome Sanger Institute Data Sharing"/>
        </authorList>
    </citation>
    <scope>NUCLEOTIDE SEQUENCE [LARGE SCALE GENOMIC DNA]</scope>
</reference>
<feature type="signal peptide" evidence="7">
    <location>
        <begin position="1"/>
        <end position="21"/>
    </location>
</feature>
<protein>
    <recommendedName>
        <fullName evidence="3">Leptin</fullName>
    </recommendedName>
    <alternativeName>
        <fullName evidence="5">Obesity factor</fullName>
    </alternativeName>
</protein>
<keyword evidence="9" id="KW-1185">Reference proteome</keyword>
<dbReference type="Gene3D" id="1.20.1250.10">
    <property type="match status" value="1"/>
</dbReference>